<dbReference type="EMBL" id="MU393592">
    <property type="protein sequence ID" value="KAI4860278.1"/>
    <property type="molecule type" value="Genomic_DNA"/>
</dbReference>
<sequence>MTNCAPEHVMFTVLKNVAVDGSVPRVGQLALPKRKRIDTPNFFALSSRGAIPHMTPDVISKHTELNGSYMALEDFVEKSQKRLEPAVFKIDSGERDPLHAYTATPTPLATVLGARRHPAVVAPMGNGKDYISIYTSTGFQKLKNKEYCKAVEILHPDIAIPLADLTFGYSHMRTKLPNPKRQLRMVERTEDWLVELIKLRNAEENRTAIFAPLLPVSYPTQWEYLNRISQDYVQQLSGLAVYDADILPDLKAHESLDLLPRLSMDFITSPHEVLRQIRLGMDMFTLTFINTASDAGIALTFSFPPTETPSSDVNPLGIDMWSPAHQISLNPLSDGCSCYACTKHHRAYLQHLLNAKEMLGWTLLQIHNHHILNEFFSGIRASLTAGPSTFERDYEVFSRTYETELPKGTGERPRARGYHFKTEGGQSKMNTPAWEKFDAGGTEDPALAAEMAGRAVTGTAAEGVETPLVPDPSDDAEDLDKKGFAEIDQ</sequence>
<comment type="caution">
    <text evidence="1">The sequence shown here is derived from an EMBL/GenBank/DDBJ whole genome shotgun (WGS) entry which is preliminary data.</text>
</comment>
<name>A0ACB9YMT8_9PEZI</name>
<organism evidence="1 2">
    <name type="scientific">Hypoxylon rubiginosum</name>
    <dbReference type="NCBI Taxonomy" id="110542"/>
    <lineage>
        <taxon>Eukaryota</taxon>
        <taxon>Fungi</taxon>
        <taxon>Dikarya</taxon>
        <taxon>Ascomycota</taxon>
        <taxon>Pezizomycotina</taxon>
        <taxon>Sordariomycetes</taxon>
        <taxon>Xylariomycetidae</taxon>
        <taxon>Xylariales</taxon>
        <taxon>Hypoxylaceae</taxon>
        <taxon>Hypoxylon</taxon>
    </lineage>
</organism>
<protein>
    <submittedName>
        <fullName evidence="1">tRNA-guanine transglycosylase</fullName>
    </submittedName>
</protein>
<gene>
    <name evidence="1" type="ORF">F4820DRAFT_117490</name>
</gene>
<evidence type="ECO:0000313" key="2">
    <source>
        <dbReference type="Proteomes" id="UP001497700"/>
    </source>
</evidence>
<accession>A0ACB9YMT8</accession>
<reference evidence="1 2" key="1">
    <citation type="journal article" date="2022" name="New Phytol.">
        <title>Ecological generalism drives hyperdiversity of secondary metabolite gene clusters in xylarialean endophytes.</title>
        <authorList>
            <person name="Franco M.E.E."/>
            <person name="Wisecaver J.H."/>
            <person name="Arnold A.E."/>
            <person name="Ju Y.M."/>
            <person name="Slot J.C."/>
            <person name="Ahrendt S."/>
            <person name="Moore L.P."/>
            <person name="Eastman K.E."/>
            <person name="Scott K."/>
            <person name="Konkel Z."/>
            <person name="Mondo S.J."/>
            <person name="Kuo A."/>
            <person name="Hayes R.D."/>
            <person name="Haridas S."/>
            <person name="Andreopoulos B."/>
            <person name="Riley R."/>
            <person name="LaButti K."/>
            <person name="Pangilinan J."/>
            <person name="Lipzen A."/>
            <person name="Amirebrahimi M."/>
            <person name="Yan J."/>
            <person name="Adam C."/>
            <person name="Keymanesh K."/>
            <person name="Ng V."/>
            <person name="Louie K."/>
            <person name="Northen T."/>
            <person name="Drula E."/>
            <person name="Henrissat B."/>
            <person name="Hsieh H.M."/>
            <person name="Youens-Clark K."/>
            <person name="Lutzoni F."/>
            <person name="Miadlikowska J."/>
            <person name="Eastwood D.C."/>
            <person name="Hamelin R.C."/>
            <person name="Grigoriev I.V."/>
            <person name="U'Ren J.M."/>
        </authorList>
    </citation>
    <scope>NUCLEOTIDE SEQUENCE [LARGE SCALE GENOMIC DNA]</scope>
    <source>
        <strain evidence="1 2">CBS 119005</strain>
    </source>
</reference>
<keyword evidence="2" id="KW-1185">Reference proteome</keyword>
<proteinExistence type="predicted"/>
<dbReference type="Proteomes" id="UP001497700">
    <property type="component" value="Unassembled WGS sequence"/>
</dbReference>
<evidence type="ECO:0000313" key="1">
    <source>
        <dbReference type="EMBL" id="KAI4860278.1"/>
    </source>
</evidence>